<dbReference type="STRING" id="1163406.A0A0L0N4L2"/>
<accession>A0A0L0N4L2</accession>
<keyword evidence="2" id="KW-0472">Membrane</keyword>
<name>A0A0L0N4L2_TOLOC</name>
<dbReference type="GO" id="GO:0016020">
    <property type="term" value="C:membrane"/>
    <property type="evidence" value="ECO:0007669"/>
    <property type="project" value="UniProtKB-SubCell"/>
</dbReference>
<evidence type="ECO:0000313" key="4">
    <source>
        <dbReference type="Proteomes" id="UP000036947"/>
    </source>
</evidence>
<evidence type="ECO:0000313" key="3">
    <source>
        <dbReference type="EMBL" id="KND89033.1"/>
    </source>
</evidence>
<keyword evidence="2" id="KW-0812">Transmembrane</keyword>
<keyword evidence="4" id="KW-1185">Reference proteome</keyword>
<sequence>MYMLRNLDGDEGDGLGGRPPYRRPPGLCAPHPYAHIPLLPSDYSLRRTLALSSRRWRRATFAPYSIFVHIASNYVGVWLAKGLSAWKMRIPFMKRSFSLDPGPFSTKEHVLVTISAASGVTYNLEYTPISMSELCFGQPIHGDIAVAFI</sequence>
<dbReference type="Proteomes" id="UP000036947">
    <property type="component" value="Unassembled WGS sequence"/>
</dbReference>
<comment type="caution">
    <text evidence="3">The sequence shown here is derived from an EMBL/GenBank/DDBJ whole genome shotgun (WGS) entry which is preliminary data.</text>
</comment>
<evidence type="ECO:0000256" key="1">
    <source>
        <dbReference type="SAM" id="MobiDB-lite"/>
    </source>
</evidence>
<gene>
    <name evidence="3" type="ORF">TOPH_06335</name>
</gene>
<proteinExistence type="predicted"/>
<keyword evidence="2" id="KW-1133">Transmembrane helix</keyword>
<dbReference type="AlphaFoldDB" id="A0A0L0N4L2"/>
<evidence type="ECO:0000256" key="2">
    <source>
        <dbReference type="SAM" id="Phobius"/>
    </source>
</evidence>
<organism evidence="3 4">
    <name type="scientific">Tolypocladium ophioglossoides (strain CBS 100239)</name>
    <name type="common">Snaketongue truffleclub</name>
    <name type="synonym">Elaphocordyceps ophioglossoides</name>
    <dbReference type="NCBI Taxonomy" id="1163406"/>
    <lineage>
        <taxon>Eukaryota</taxon>
        <taxon>Fungi</taxon>
        <taxon>Dikarya</taxon>
        <taxon>Ascomycota</taxon>
        <taxon>Pezizomycotina</taxon>
        <taxon>Sordariomycetes</taxon>
        <taxon>Hypocreomycetidae</taxon>
        <taxon>Hypocreales</taxon>
        <taxon>Ophiocordycipitaceae</taxon>
        <taxon>Tolypocladium</taxon>
    </lineage>
</organism>
<feature type="region of interest" description="Disordered" evidence="1">
    <location>
        <begin position="1"/>
        <end position="21"/>
    </location>
</feature>
<dbReference type="GO" id="GO:0035673">
    <property type="term" value="F:oligopeptide transmembrane transporter activity"/>
    <property type="evidence" value="ECO:0007669"/>
    <property type="project" value="InterPro"/>
</dbReference>
<feature type="transmembrane region" description="Helical" evidence="2">
    <location>
        <begin position="61"/>
        <end position="80"/>
    </location>
</feature>
<reference evidence="3 4" key="1">
    <citation type="journal article" date="2015" name="BMC Genomics">
        <title>The genome of the truffle-parasite Tolypocladium ophioglossoides and the evolution of antifungal peptaibiotics.</title>
        <authorList>
            <person name="Quandt C.A."/>
            <person name="Bushley K.E."/>
            <person name="Spatafora J.W."/>
        </authorList>
    </citation>
    <scope>NUCLEOTIDE SEQUENCE [LARGE SCALE GENOMIC DNA]</scope>
    <source>
        <strain evidence="3 4">CBS 100239</strain>
    </source>
</reference>
<protein>
    <submittedName>
        <fullName evidence="3">Uncharacterized protein</fullName>
    </submittedName>
</protein>
<dbReference type="EMBL" id="LFRF01000021">
    <property type="protein sequence ID" value="KND89033.1"/>
    <property type="molecule type" value="Genomic_DNA"/>
</dbReference>
<dbReference type="OrthoDB" id="9986677at2759"/>